<evidence type="ECO:0000313" key="2">
    <source>
        <dbReference type="Proteomes" id="UP001152607"/>
    </source>
</evidence>
<dbReference type="EMBL" id="CAOQHR010000009">
    <property type="protein sequence ID" value="CAI6339579.1"/>
    <property type="molecule type" value="Genomic_DNA"/>
</dbReference>
<accession>A0A9W4UPP6</accession>
<proteinExistence type="predicted"/>
<name>A0A9W4UPP6_9PLEO</name>
<keyword evidence="2" id="KW-1185">Reference proteome</keyword>
<evidence type="ECO:0000313" key="1">
    <source>
        <dbReference type="EMBL" id="CAI6339579.1"/>
    </source>
</evidence>
<reference evidence="1" key="1">
    <citation type="submission" date="2023-01" db="EMBL/GenBank/DDBJ databases">
        <authorList>
            <person name="Van Ghelder C."/>
            <person name="Rancurel C."/>
        </authorList>
    </citation>
    <scope>NUCLEOTIDE SEQUENCE</scope>
    <source>
        <strain evidence="1">CNCM I-4278</strain>
    </source>
</reference>
<dbReference type="Proteomes" id="UP001152607">
    <property type="component" value="Unassembled WGS sequence"/>
</dbReference>
<sequence>MSTSKSAPPSAYTGRSSPLTLDAMYGGLLTTRSTSPDTCSVREIFGWFDGAREMFSTEIEAERWLKQAAVVKRVDDAWLGNLSKVHTLHRHNLQN</sequence>
<dbReference type="AlphaFoldDB" id="A0A9W4UPP6"/>
<dbReference type="OrthoDB" id="10057598at2759"/>
<organism evidence="1 2">
    <name type="scientific">Periconia digitata</name>
    <dbReference type="NCBI Taxonomy" id="1303443"/>
    <lineage>
        <taxon>Eukaryota</taxon>
        <taxon>Fungi</taxon>
        <taxon>Dikarya</taxon>
        <taxon>Ascomycota</taxon>
        <taxon>Pezizomycotina</taxon>
        <taxon>Dothideomycetes</taxon>
        <taxon>Pleosporomycetidae</taxon>
        <taxon>Pleosporales</taxon>
        <taxon>Massarineae</taxon>
        <taxon>Periconiaceae</taxon>
        <taxon>Periconia</taxon>
    </lineage>
</organism>
<gene>
    <name evidence="1" type="ORF">PDIGIT_LOCUS12740</name>
</gene>
<protein>
    <submittedName>
        <fullName evidence="1">Uncharacterized protein</fullName>
    </submittedName>
</protein>
<comment type="caution">
    <text evidence="1">The sequence shown here is derived from an EMBL/GenBank/DDBJ whole genome shotgun (WGS) entry which is preliminary data.</text>
</comment>